<keyword evidence="2" id="KW-1185">Reference proteome</keyword>
<dbReference type="EMBL" id="JAAAIN010002795">
    <property type="protein sequence ID" value="KAG0290004.1"/>
    <property type="molecule type" value="Genomic_DNA"/>
</dbReference>
<name>A0A9P6QPG8_9FUNG</name>
<sequence>PQTSTTLLQGAKKLKAYSVSYYERLIGKWIASNETDIPGPFAPLDLEPFLWFLQCRITATLSLPSYNNNAGHSTLCRFYDQLVAKECIWIERYPRPRELESSIKAMTTTAGGERDLFWTALDFAYLRIEGGELVQATENGPYFAVRQRFGA</sequence>
<evidence type="ECO:0000313" key="1">
    <source>
        <dbReference type="EMBL" id="KAG0290004.1"/>
    </source>
</evidence>
<gene>
    <name evidence="1" type="ORF">BGZ97_006295</name>
</gene>
<dbReference type="Proteomes" id="UP000823405">
    <property type="component" value="Unassembled WGS sequence"/>
</dbReference>
<feature type="non-terminal residue" evidence="1">
    <location>
        <position position="1"/>
    </location>
</feature>
<reference evidence="1" key="1">
    <citation type="journal article" date="2020" name="Fungal Divers.">
        <title>Resolving the Mortierellaceae phylogeny through synthesis of multi-gene phylogenetics and phylogenomics.</title>
        <authorList>
            <person name="Vandepol N."/>
            <person name="Liber J."/>
            <person name="Desiro A."/>
            <person name="Na H."/>
            <person name="Kennedy M."/>
            <person name="Barry K."/>
            <person name="Grigoriev I.V."/>
            <person name="Miller A.N."/>
            <person name="O'Donnell K."/>
            <person name="Stajich J.E."/>
            <person name="Bonito G."/>
        </authorList>
    </citation>
    <scope>NUCLEOTIDE SEQUENCE</scope>
    <source>
        <strain evidence="1">NVP60</strain>
    </source>
</reference>
<dbReference type="AlphaFoldDB" id="A0A9P6QPG8"/>
<comment type="caution">
    <text evidence="1">The sequence shown here is derived from an EMBL/GenBank/DDBJ whole genome shotgun (WGS) entry which is preliminary data.</text>
</comment>
<proteinExistence type="predicted"/>
<protein>
    <submittedName>
        <fullName evidence="1">Uncharacterized protein</fullName>
    </submittedName>
</protein>
<accession>A0A9P6QPG8</accession>
<dbReference type="OrthoDB" id="10457578at2759"/>
<organism evidence="1 2">
    <name type="scientific">Linnemannia gamsii</name>
    <dbReference type="NCBI Taxonomy" id="64522"/>
    <lineage>
        <taxon>Eukaryota</taxon>
        <taxon>Fungi</taxon>
        <taxon>Fungi incertae sedis</taxon>
        <taxon>Mucoromycota</taxon>
        <taxon>Mortierellomycotina</taxon>
        <taxon>Mortierellomycetes</taxon>
        <taxon>Mortierellales</taxon>
        <taxon>Mortierellaceae</taxon>
        <taxon>Linnemannia</taxon>
    </lineage>
</organism>
<evidence type="ECO:0000313" key="2">
    <source>
        <dbReference type="Proteomes" id="UP000823405"/>
    </source>
</evidence>